<reference evidence="2 4" key="2">
    <citation type="journal article" date="2013" name="Nature">
        <title>Insights into bilaterian evolution from three spiralian genomes.</title>
        <authorList>
            <person name="Simakov O."/>
            <person name="Marletaz F."/>
            <person name="Cho S.J."/>
            <person name="Edsinger-Gonzales E."/>
            <person name="Havlak P."/>
            <person name="Hellsten U."/>
            <person name="Kuo D.H."/>
            <person name="Larsson T."/>
            <person name="Lv J."/>
            <person name="Arendt D."/>
            <person name="Savage R."/>
            <person name="Osoegawa K."/>
            <person name="de Jong P."/>
            <person name="Grimwood J."/>
            <person name="Chapman J.A."/>
            <person name="Shapiro H."/>
            <person name="Aerts A."/>
            <person name="Otillar R.P."/>
            <person name="Terry A.Y."/>
            <person name="Boore J.L."/>
            <person name="Grigoriev I.V."/>
            <person name="Lindberg D.R."/>
            <person name="Seaver E.C."/>
            <person name="Weisblat D.A."/>
            <person name="Putnam N.H."/>
            <person name="Rokhsar D.S."/>
        </authorList>
    </citation>
    <scope>NUCLEOTIDE SEQUENCE</scope>
    <source>
        <strain evidence="2 4">I ESC-2004</strain>
    </source>
</reference>
<dbReference type="Gene3D" id="3.80.10.10">
    <property type="entry name" value="Ribonuclease Inhibitor"/>
    <property type="match status" value="2"/>
</dbReference>
<name>R7VHG4_CAPTE</name>
<evidence type="ECO:0000313" key="3">
    <source>
        <dbReference type="EnsemblMetazoa" id="CapteP201139"/>
    </source>
</evidence>
<dbReference type="InterPro" id="IPR057207">
    <property type="entry name" value="FBXL15_LRR"/>
</dbReference>
<dbReference type="OMA" id="FWAGLMP"/>
<dbReference type="EnsemblMetazoa" id="CapteT201139">
    <property type="protein sequence ID" value="CapteP201139"/>
    <property type="gene ID" value="CapteG201139"/>
</dbReference>
<dbReference type="PANTHER" id="PTHR13318:SF193">
    <property type="entry name" value="F-BOX_LRR-REPEAT PROTEIN 16"/>
    <property type="match status" value="1"/>
</dbReference>
<dbReference type="GO" id="GO:0031146">
    <property type="term" value="P:SCF-dependent proteasomal ubiquitin-dependent protein catabolic process"/>
    <property type="evidence" value="ECO:0007669"/>
    <property type="project" value="TreeGrafter"/>
</dbReference>
<dbReference type="Pfam" id="PF13516">
    <property type="entry name" value="LRR_6"/>
    <property type="match status" value="2"/>
</dbReference>
<reference evidence="3" key="3">
    <citation type="submission" date="2015-06" db="UniProtKB">
        <authorList>
            <consortium name="EnsemblMetazoa"/>
        </authorList>
    </citation>
    <scope>IDENTIFICATION</scope>
</reference>
<dbReference type="GO" id="GO:0019005">
    <property type="term" value="C:SCF ubiquitin ligase complex"/>
    <property type="evidence" value="ECO:0007669"/>
    <property type="project" value="TreeGrafter"/>
</dbReference>
<dbReference type="EMBL" id="KB293638">
    <property type="protein sequence ID" value="ELU15721.1"/>
    <property type="molecule type" value="Genomic_DNA"/>
</dbReference>
<evidence type="ECO:0000313" key="2">
    <source>
        <dbReference type="EMBL" id="ELU15721.1"/>
    </source>
</evidence>
<evidence type="ECO:0000259" key="1">
    <source>
        <dbReference type="Pfam" id="PF25372"/>
    </source>
</evidence>
<dbReference type="Pfam" id="PF25372">
    <property type="entry name" value="DUF7885"/>
    <property type="match status" value="1"/>
</dbReference>
<dbReference type="InterPro" id="IPR006553">
    <property type="entry name" value="Leu-rich_rpt_Cys-con_subtyp"/>
</dbReference>
<dbReference type="HOGENOM" id="CLU_027026_1_0_1"/>
<evidence type="ECO:0000313" key="4">
    <source>
        <dbReference type="Proteomes" id="UP000014760"/>
    </source>
</evidence>
<dbReference type="InterPro" id="IPR032675">
    <property type="entry name" value="LRR_dom_sf"/>
</dbReference>
<dbReference type="FunFam" id="3.80.10.10:FF:002228">
    <property type="entry name" value="Uncharacterized protein"/>
    <property type="match status" value="1"/>
</dbReference>
<dbReference type="OrthoDB" id="10044893at2759"/>
<dbReference type="EMBL" id="AMQN01004483">
    <property type="status" value="NOT_ANNOTATED_CDS"/>
    <property type="molecule type" value="Genomic_DNA"/>
</dbReference>
<dbReference type="InterPro" id="IPR001611">
    <property type="entry name" value="Leu-rich_rpt"/>
</dbReference>
<dbReference type="STRING" id="283909.R7VHG4"/>
<sequence>MPNIWQDEKFLLKFFFYFSPCERCVLAQVCAQWRDLLYQTPYWSGVTPVLNFKEWVKDEAGKACFYRSIQHRGFDSLCLFSATDTDIGDITTNFPYSRKNVRSLTLRCSNISDSGLQMLTERMTCVFQLELSGCNEITEAGLWACLNSRIVSLSISDCINVADDSVGAIAQLLPSLYELTLQAYHVTDAALSLFSAKQSYTLSILRLHSCWEITNHGIVNVIHALPNLTVLSLSGCSKITDDGVELIAENLRKLKSLDLSWCPRITDAALEYIACDLGQLEELTLDRCSHITDIGVGYLSTMTSLLRLFLRWCTQLRDFGLQHLYTMKSLRVLSLAGCNLLTPSGLTGLMQLFSLVELELTNCPGATSDVCVYLKENMPNCLIIE</sequence>
<dbReference type="Proteomes" id="UP000014760">
    <property type="component" value="Unassembled WGS sequence"/>
</dbReference>
<dbReference type="PANTHER" id="PTHR13318">
    <property type="entry name" value="PARTNER OF PAIRED, ISOFORM B-RELATED"/>
    <property type="match status" value="1"/>
</dbReference>
<dbReference type="AlphaFoldDB" id="R7VHG4"/>
<reference evidence="4" key="1">
    <citation type="submission" date="2012-12" db="EMBL/GenBank/DDBJ databases">
        <authorList>
            <person name="Hellsten U."/>
            <person name="Grimwood J."/>
            <person name="Chapman J.A."/>
            <person name="Shapiro H."/>
            <person name="Aerts A."/>
            <person name="Otillar R.P."/>
            <person name="Terry A.Y."/>
            <person name="Boore J.L."/>
            <person name="Simakov O."/>
            <person name="Marletaz F."/>
            <person name="Cho S.-J."/>
            <person name="Edsinger-Gonzales E."/>
            <person name="Havlak P."/>
            <person name="Kuo D.-H."/>
            <person name="Larsson T."/>
            <person name="Lv J."/>
            <person name="Arendt D."/>
            <person name="Savage R."/>
            <person name="Osoegawa K."/>
            <person name="de Jong P."/>
            <person name="Lindberg D.R."/>
            <person name="Seaver E.C."/>
            <person name="Weisblat D.A."/>
            <person name="Putnam N.H."/>
            <person name="Grigoriev I.V."/>
            <person name="Rokhsar D.S."/>
        </authorList>
    </citation>
    <scope>NUCLEOTIDE SEQUENCE</scope>
    <source>
        <strain evidence="4">I ESC-2004</strain>
    </source>
</reference>
<accession>R7VHG4</accession>
<organism evidence="2">
    <name type="scientific">Capitella teleta</name>
    <name type="common">Polychaete worm</name>
    <dbReference type="NCBI Taxonomy" id="283909"/>
    <lineage>
        <taxon>Eukaryota</taxon>
        <taxon>Metazoa</taxon>
        <taxon>Spiralia</taxon>
        <taxon>Lophotrochozoa</taxon>
        <taxon>Annelida</taxon>
        <taxon>Polychaeta</taxon>
        <taxon>Sedentaria</taxon>
        <taxon>Scolecida</taxon>
        <taxon>Capitellidae</taxon>
        <taxon>Capitella</taxon>
    </lineage>
</organism>
<dbReference type="SUPFAM" id="SSF52047">
    <property type="entry name" value="RNI-like"/>
    <property type="match status" value="1"/>
</dbReference>
<protein>
    <recommendedName>
        <fullName evidence="1">F-box/LRR-repeat protein 15-like leucin rich repeat domain-containing protein</fullName>
    </recommendedName>
</protein>
<dbReference type="SMART" id="SM00368">
    <property type="entry name" value="LRR_RI"/>
    <property type="match status" value="3"/>
</dbReference>
<gene>
    <name evidence="2" type="ORF">CAPTEDRAFT_201139</name>
</gene>
<dbReference type="SMART" id="SM00367">
    <property type="entry name" value="LRR_CC"/>
    <property type="match status" value="6"/>
</dbReference>
<feature type="domain" description="F-box/LRR-repeat protein 15-like leucin rich repeat" evidence="1">
    <location>
        <begin position="227"/>
        <end position="300"/>
    </location>
</feature>
<keyword evidence="4" id="KW-1185">Reference proteome</keyword>
<proteinExistence type="predicted"/>